<dbReference type="Gene3D" id="3.40.50.150">
    <property type="entry name" value="Vaccinia Virus protein VP39"/>
    <property type="match status" value="1"/>
</dbReference>
<dbReference type="EMBL" id="JACXBF010000029">
    <property type="protein sequence ID" value="MBD2799018.1"/>
    <property type="molecule type" value="Genomic_DNA"/>
</dbReference>
<proteinExistence type="predicted"/>
<comment type="caution">
    <text evidence="1">The sequence shown here is derived from an EMBL/GenBank/DDBJ whole genome shotgun (WGS) entry which is preliminary data.</text>
</comment>
<accession>A0AAW3YRW4</accession>
<evidence type="ECO:0000313" key="1">
    <source>
        <dbReference type="EMBL" id="MBD2799018.1"/>
    </source>
</evidence>
<gene>
    <name evidence="1" type="ORF">ID854_00710</name>
</gene>
<protein>
    <recommendedName>
        <fullName evidence="2">Methyltransferase</fullName>
    </recommendedName>
</protein>
<dbReference type="InterPro" id="IPR029063">
    <property type="entry name" value="SAM-dependent_MTases_sf"/>
</dbReference>
<dbReference type="AlphaFoldDB" id="A0AAW3YRW4"/>
<organism evidence="1">
    <name type="scientific">Xenorhabdus szentirmaii</name>
    <dbReference type="NCBI Taxonomy" id="290112"/>
    <lineage>
        <taxon>Bacteria</taxon>
        <taxon>Pseudomonadati</taxon>
        <taxon>Pseudomonadota</taxon>
        <taxon>Gammaproteobacteria</taxon>
        <taxon>Enterobacterales</taxon>
        <taxon>Morganellaceae</taxon>
        <taxon>Xenorhabdus</taxon>
    </lineage>
</organism>
<name>A0AAW3YRW4_9GAMM</name>
<dbReference type="SUPFAM" id="SSF53335">
    <property type="entry name" value="S-adenosyl-L-methionine-dependent methyltransferases"/>
    <property type="match status" value="1"/>
</dbReference>
<sequence length="150" mass="17410">MNNPDLIIAAQSFQWMDRTRVLELARSSLADNGVMAILQNNRDYRYSEFLNEYEDLLEELSPNYSCHYRDFDYAQELNTTFRHEENVNQITLNIRWNMIIPNEEFIGMASSSTQVQLFRFHKPRGSIGELFPILDAGNSGLFIVGAAVFF</sequence>
<dbReference type="RefSeq" id="WP_323868192.1">
    <property type="nucleotide sequence ID" value="NZ_JACXBF010000029.1"/>
</dbReference>
<evidence type="ECO:0008006" key="2">
    <source>
        <dbReference type="Google" id="ProtNLM"/>
    </source>
</evidence>
<dbReference type="Proteomes" id="UP001193920">
    <property type="component" value="Unassembled WGS sequence"/>
</dbReference>
<reference evidence="1" key="1">
    <citation type="submission" date="2020-09" db="EMBL/GenBank/DDBJ databases">
        <authorList>
            <person name="Palma L."/>
            <person name="Caballero P."/>
            <person name="Berry C."/>
            <person name="Del Valle E."/>
        </authorList>
    </citation>
    <scope>NUCLEOTIDE SEQUENCE</scope>
    <source>
        <strain evidence="1">M</strain>
    </source>
</reference>
<reference evidence="1" key="2">
    <citation type="journal article" date="2024" name="Toxins">
        <title>Genome Sequence Analysis of Native Xenorhabdus Strains Isolated from Entomopathogenic Nematodes in Argentina.</title>
        <authorList>
            <person name="Palma L."/>
            <person name="Frizzo L."/>
            <person name="Kaiser S."/>
            <person name="Berry C."/>
            <person name="Caballero P."/>
            <person name="Bode H.B."/>
            <person name="Del Valle E.E."/>
        </authorList>
    </citation>
    <scope>NUCLEOTIDE SEQUENCE</scope>
    <source>
        <strain evidence="1">M</strain>
    </source>
</reference>